<sequence>MTDVALTAQDFAPQRAAAHEKERESPDSTRVQLDRAASPAPRRRFPKSLRGRKFVPAKRIPEDWEEILALVPPPPPPPVTGGVRVHSIKPRDGEVNAIGLKEPTHRADWTIRRLKVDLKTLQVKYWNVFVPAGQYISSSYFQIGEDMASMRFWPNGYYGKAAKRTRTRMTSGQADSWCAIGLVIPEGTKLKFRFHIGPELRKAFLAREFDSLN</sequence>
<proteinExistence type="predicted"/>
<protein>
    <submittedName>
        <fullName evidence="2">Uncharacterized protein</fullName>
    </submittedName>
</protein>
<feature type="region of interest" description="Disordered" evidence="1">
    <location>
        <begin position="1"/>
        <end position="48"/>
    </location>
</feature>
<comment type="caution">
    <text evidence="2">The sequence shown here is derived from an EMBL/GenBank/DDBJ whole genome shotgun (WGS) entry which is preliminary data.</text>
</comment>
<keyword evidence="4" id="KW-1185">Reference proteome</keyword>
<accession>A0A9P1DDM7</accession>
<reference evidence="3" key="2">
    <citation type="submission" date="2024-04" db="EMBL/GenBank/DDBJ databases">
        <authorList>
            <person name="Chen Y."/>
            <person name="Shah S."/>
            <person name="Dougan E. K."/>
            <person name="Thang M."/>
            <person name="Chan C."/>
        </authorList>
    </citation>
    <scope>NUCLEOTIDE SEQUENCE [LARGE SCALE GENOMIC DNA]</scope>
</reference>
<dbReference type="Proteomes" id="UP001152797">
    <property type="component" value="Unassembled WGS sequence"/>
</dbReference>
<gene>
    <name evidence="2" type="ORF">C1SCF055_LOCUS33797</name>
</gene>
<dbReference type="EMBL" id="CAMXCT010004257">
    <property type="protein sequence ID" value="CAI4008346.1"/>
    <property type="molecule type" value="Genomic_DNA"/>
</dbReference>
<dbReference type="EMBL" id="CAMXCT020004257">
    <property type="protein sequence ID" value="CAL1161721.1"/>
    <property type="molecule type" value="Genomic_DNA"/>
</dbReference>
<evidence type="ECO:0000256" key="1">
    <source>
        <dbReference type="SAM" id="MobiDB-lite"/>
    </source>
</evidence>
<organism evidence="2">
    <name type="scientific">Cladocopium goreaui</name>
    <dbReference type="NCBI Taxonomy" id="2562237"/>
    <lineage>
        <taxon>Eukaryota</taxon>
        <taxon>Sar</taxon>
        <taxon>Alveolata</taxon>
        <taxon>Dinophyceae</taxon>
        <taxon>Suessiales</taxon>
        <taxon>Symbiodiniaceae</taxon>
        <taxon>Cladocopium</taxon>
    </lineage>
</organism>
<feature type="compositionally biased region" description="Basic and acidic residues" evidence="1">
    <location>
        <begin position="17"/>
        <end position="27"/>
    </location>
</feature>
<dbReference type="EMBL" id="CAMXCT030004257">
    <property type="protein sequence ID" value="CAL4795658.1"/>
    <property type="molecule type" value="Genomic_DNA"/>
</dbReference>
<dbReference type="OrthoDB" id="417287at2759"/>
<evidence type="ECO:0000313" key="2">
    <source>
        <dbReference type="EMBL" id="CAI4008346.1"/>
    </source>
</evidence>
<evidence type="ECO:0000313" key="3">
    <source>
        <dbReference type="EMBL" id="CAL1161721.1"/>
    </source>
</evidence>
<dbReference type="AlphaFoldDB" id="A0A9P1DDM7"/>
<reference evidence="2" key="1">
    <citation type="submission" date="2022-10" db="EMBL/GenBank/DDBJ databases">
        <authorList>
            <person name="Chen Y."/>
            <person name="Dougan E. K."/>
            <person name="Chan C."/>
            <person name="Rhodes N."/>
            <person name="Thang M."/>
        </authorList>
    </citation>
    <scope>NUCLEOTIDE SEQUENCE</scope>
</reference>
<name>A0A9P1DDM7_9DINO</name>
<evidence type="ECO:0000313" key="4">
    <source>
        <dbReference type="Proteomes" id="UP001152797"/>
    </source>
</evidence>